<feature type="compositionally biased region" description="Basic and acidic residues" evidence="1">
    <location>
        <begin position="338"/>
        <end position="351"/>
    </location>
</feature>
<name>A0A6J4Q6B3_9ACTN</name>
<feature type="region of interest" description="Disordered" evidence="1">
    <location>
        <begin position="1"/>
        <end position="151"/>
    </location>
</feature>
<feature type="compositionally biased region" description="Basic residues" evidence="1">
    <location>
        <begin position="309"/>
        <end position="321"/>
    </location>
</feature>
<feature type="compositionally biased region" description="Basic residues" evidence="1">
    <location>
        <begin position="86"/>
        <end position="99"/>
    </location>
</feature>
<feature type="compositionally biased region" description="Basic and acidic residues" evidence="1">
    <location>
        <begin position="75"/>
        <end position="85"/>
    </location>
</feature>
<feature type="compositionally biased region" description="Basic residues" evidence="1">
    <location>
        <begin position="108"/>
        <end position="127"/>
    </location>
</feature>
<feature type="compositionally biased region" description="Basic residues" evidence="1">
    <location>
        <begin position="240"/>
        <end position="268"/>
    </location>
</feature>
<proteinExistence type="predicted"/>
<feature type="compositionally biased region" description="Basic residues" evidence="1">
    <location>
        <begin position="371"/>
        <end position="381"/>
    </location>
</feature>
<dbReference type="EC" id="1.1.1.49" evidence="2"/>
<feature type="region of interest" description="Disordered" evidence="1">
    <location>
        <begin position="172"/>
        <end position="432"/>
    </location>
</feature>
<organism evidence="2">
    <name type="scientific">uncultured Quadrisphaera sp</name>
    <dbReference type="NCBI Taxonomy" id="904978"/>
    <lineage>
        <taxon>Bacteria</taxon>
        <taxon>Bacillati</taxon>
        <taxon>Actinomycetota</taxon>
        <taxon>Actinomycetes</taxon>
        <taxon>Kineosporiales</taxon>
        <taxon>Kineosporiaceae</taxon>
        <taxon>Quadrisphaera</taxon>
        <taxon>environmental samples</taxon>
    </lineage>
</organism>
<evidence type="ECO:0000313" key="2">
    <source>
        <dbReference type="EMBL" id="CAA9435233.1"/>
    </source>
</evidence>
<gene>
    <name evidence="2" type="ORF">AVDCRST_MAG35-2876</name>
</gene>
<feature type="non-terminal residue" evidence="2">
    <location>
        <position position="1"/>
    </location>
</feature>
<feature type="non-terminal residue" evidence="2">
    <location>
        <position position="520"/>
    </location>
</feature>
<reference evidence="2" key="1">
    <citation type="submission" date="2020-02" db="EMBL/GenBank/DDBJ databases">
        <authorList>
            <person name="Meier V. D."/>
        </authorList>
    </citation>
    <scope>NUCLEOTIDE SEQUENCE</scope>
    <source>
        <strain evidence="2">AVDCRST_MAG35</strain>
    </source>
</reference>
<dbReference type="AlphaFoldDB" id="A0A6J4Q6B3"/>
<feature type="compositionally biased region" description="Basic and acidic residues" evidence="1">
    <location>
        <begin position="1"/>
        <end position="14"/>
    </location>
</feature>
<feature type="region of interest" description="Disordered" evidence="1">
    <location>
        <begin position="455"/>
        <end position="478"/>
    </location>
</feature>
<dbReference type="GO" id="GO:0004345">
    <property type="term" value="F:glucose-6-phosphate dehydrogenase activity"/>
    <property type="evidence" value="ECO:0007669"/>
    <property type="project" value="UniProtKB-EC"/>
</dbReference>
<accession>A0A6J4Q6B3</accession>
<keyword evidence="2" id="KW-0560">Oxidoreductase</keyword>
<dbReference type="EMBL" id="CADCUY010000562">
    <property type="protein sequence ID" value="CAA9435233.1"/>
    <property type="molecule type" value="Genomic_DNA"/>
</dbReference>
<protein>
    <submittedName>
        <fullName evidence="2">Glucose-6-phosphate 1-dehydrogenase</fullName>
        <ecNumber evidence="2">1.1.1.49</ecNumber>
    </submittedName>
</protein>
<sequence>DPRTGEHRRPEPRRAPQPPARRPRQAAQPRGRPVRDGAVRRHRRPGPQEADAGGVRPRQPRPAAARLRAHRLRPPRLERAGLRERGLRRRPRERPHPVPRRGVEQPRRGHPVRPRGVRRRGGLRQSRRHPEGPGRRARHRRQPRLLPLHPAPVLPRRHRAARARGAVLARRGAVAAGGGREAVRARPGQRPGAQRRRRAGLPRRLGVPHRPLPRQGDGAEPPGAALRQRDVRAAVELPPRRPRADHHGRGHRHRGSRRLLRRHRGGPRRHPEPPPAAARADRDGGAGVLRRPRPAGREGEGPRGGAHPRGPRRAHRARPVRPRLAGQRAGARLPRGGGDPRRVGHRDLRGDHPHRRLPPVGGRAVLPARRQAPRAARHRDRRGVQEGPAPALRVDRHRGARAERPRGAGAARRGHHPALRLQGARHRDGGARRLDGLRVRALVHRVLPRGVRATDPRRAARRPTAVPPAPGGRPVLEGARPDHRALVARRAAGAVLLGDVGPALRDGDARPLRSHLAPAV</sequence>
<evidence type="ECO:0000256" key="1">
    <source>
        <dbReference type="SAM" id="MobiDB-lite"/>
    </source>
</evidence>